<evidence type="ECO:0000313" key="10">
    <source>
        <dbReference type="Proteomes" id="UP000019116"/>
    </source>
</evidence>
<dbReference type="GO" id="GO:0009873">
    <property type="term" value="P:ethylene-activated signaling pathway"/>
    <property type="evidence" value="ECO:0007669"/>
    <property type="project" value="InterPro"/>
</dbReference>
<dbReference type="Gramene" id="TraesPARA_EIv1.0_1385200.3">
    <property type="protein sequence ID" value="TraesPARA_EIv1.0_1385200.3.CDS"/>
    <property type="gene ID" value="TraesPARA_EIv1.0_1385200"/>
</dbReference>
<dbReference type="SUPFAM" id="SSF54171">
    <property type="entry name" value="DNA-binding domain"/>
    <property type="match status" value="1"/>
</dbReference>
<dbReference type="Proteomes" id="UP000019116">
    <property type="component" value="Chromosome 4B"/>
</dbReference>
<gene>
    <name evidence="9" type="primary">LOC123093410</name>
</gene>
<dbReference type="RefSeq" id="XP_044371310.1">
    <property type="nucleotide sequence ID" value="XM_044515375.1"/>
</dbReference>
<dbReference type="Pfam" id="PF00847">
    <property type="entry name" value="AP2"/>
    <property type="match status" value="1"/>
</dbReference>
<dbReference type="Gramene" id="TraesCLE_scaffold_065451_01G000100.1">
    <property type="protein sequence ID" value="TraesCLE_scaffold_065451_01G000100.1"/>
    <property type="gene ID" value="TraesCLE_scaffold_065451_01G000100"/>
</dbReference>
<dbReference type="Gramene" id="TraesSTA4B03G02370750.2">
    <property type="protein sequence ID" value="TraesSTA4B03G02370750.2"/>
    <property type="gene ID" value="TraesSTA4B03G02370750"/>
</dbReference>
<dbReference type="SMART" id="SM00380">
    <property type="entry name" value="AP2"/>
    <property type="match status" value="1"/>
</dbReference>
<dbReference type="Gramene" id="TraesCS4B02G299500.1">
    <property type="protein sequence ID" value="TraesCS4B02G299500.1"/>
    <property type="gene ID" value="TraesCS4B02G299500"/>
</dbReference>
<dbReference type="InterPro" id="IPR001471">
    <property type="entry name" value="AP2/ERF_dom"/>
</dbReference>
<evidence type="ECO:0000313" key="9">
    <source>
        <dbReference type="EnsemblPlants" id="TraesCS4B02G299500.1"/>
    </source>
</evidence>
<dbReference type="GO" id="GO:0005634">
    <property type="term" value="C:nucleus"/>
    <property type="evidence" value="ECO:0007669"/>
    <property type="project" value="UniProtKB-SubCell"/>
</dbReference>
<dbReference type="EMBL" id="MG840421">
    <property type="protein sequence ID" value="QBC40998.1"/>
    <property type="molecule type" value="mRNA"/>
</dbReference>
<reference evidence="8" key="1">
    <citation type="submission" date="2018-01" db="EMBL/GenBank/DDBJ databases">
        <title>Identification of ERF VII genes in hexaploid wheat.</title>
        <authorList>
            <person name="Wei X."/>
            <person name="Zhang Z."/>
        </authorList>
    </citation>
    <scope>NUCLEOTIDE SEQUENCE</scope>
</reference>
<dbReference type="Gramene" id="TraesCAD_scaffold_035050_01G000100.1">
    <property type="protein sequence ID" value="TraesCAD_scaffold_035050_01G000100.1"/>
    <property type="gene ID" value="TraesCAD_scaffold_035050_01G000100"/>
</dbReference>
<feature type="domain" description="AP2/ERF" evidence="7">
    <location>
        <begin position="103"/>
        <end position="160"/>
    </location>
</feature>
<dbReference type="Gramene" id="TraesJUL4B03G02395310.1">
    <property type="protein sequence ID" value="TraesJUL4B03G02395310.1"/>
    <property type="gene ID" value="TraesJUL4B03G02395310"/>
</dbReference>
<dbReference type="Gramene" id="TraesPARA_EIv1.0_1385200.2">
    <property type="protein sequence ID" value="TraesPARA_EIv1.0_1385200.2.CDS"/>
    <property type="gene ID" value="TraesPARA_EIv1.0_1385200"/>
</dbReference>
<dbReference type="Gramene" id="TraesPARA_EIv1.0_1385200.1">
    <property type="protein sequence ID" value="TraesPARA_EIv1.0_1385200.1.CDS"/>
    <property type="gene ID" value="TraesPARA_EIv1.0_1385200"/>
</dbReference>
<name>A0A3B6IXA0_WHEAT</name>
<dbReference type="InterPro" id="IPR016177">
    <property type="entry name" value="DNA-bd_dom_sf"/>
</dbReference>
<dbReference type="Gramene" id="TraesROB_scaffold_071736_01G000200.1">
    <property type="protein sequence ID" value="TraesROB_scaffold_071736_01G000200.1"/>
    <property type="gene ID" value="TraesROB_scaffold_071736_01G000200"/>
</dbReference>
<evidence type="ECO:0000256" key="6">
    <source>
        <dbReference type="SAM" id="MobiDB-lite"/>
    </source>
</evidence>
<dbReference type="GeneID" id="123093410"/>
<dbReference type="PANTHER" id="PTHR31190:SF194">
    <property type="entry name" value="AP2 DOMAIN CONTAINING PROTEIN"/>
    <property type="match status" value="1"/>
</dbReference>
<reference evidence="9" key="3">
    <citation type="submission" date="2018-10" db="UniProtKB">
        <authorList>
            <consortium name="EnsemblPlants"/>
        </authorList>
    </citation>
    <scope>IDENTIFICATION</scope>
</reference>
<dbReference type="Gramene" id="TraesCS4B03G0786400.1">
    <property type="protein sequence ID" value="TraesCS4B03G0786400.1.CDS"/>
    <property type="gene ID" value="TraesCS4B03G0786400"/>
</dbReference>
<dbReference type="InterPro" id="IPR036955">
    <property type="entry name" value="AP2/ERF_dom_sf"/>
</dbReference>
<dbReference type="AlphaFoldDB" id="A0A3B6IXA0"/>
<dbReference type="Gene3D" id="3.30.730.10">
    <property type="entry name" value="AP2/ERF domain"/>
    <property type="match status" value="1"/>
</dbReference>
<sequence length="316" mass="34055">MCGGAILAKLIPPTPPSAGRAPKQVAAGGVSPKKGGMNKTHHSSTPDVDDFEAAFEDFDDDFHLQAEEDGDDHVVFASKPAFSPAYDDGRAAQAASRKKSVRRLHGIRQRPWGKWAAEIRDPHKGTRVWLGTFDTADDAARAYDVAAHRLRGSKAKVNFPNGTRAGARLQRASRRTASKRQCPPARTTAYSAAHAQKERDAMVAKPELMESFDMDAFVDLTTAFTTLPPVMASSFADTGAKKPMVDEDSSDGSGGDAMLGFDPFMLFQLPCSDTYESIDSLFAGDAVIQDALGVDSGMEGVSLWSFEEFPMDSAIF</sequence>
<dbReference type="Gramene" id="TraesSTA4B03G02370750.1">
    <property type="protein sequence ID" value="TraesSTA4B03G02370750.1"/>
    <property type="gene ID" value="TraesSTA4B03G02370750"/>
</dbReference>
<keyword evidence="2" id="KW-0805">Transcription regulation</keyword>
<evidence type="ECO:0000256" key="3">
    <source>
        <dbReference type="ARBA" id="ARBA00023125"/>
    </source>
</evidence>
<evidence type="ECO:0000256" key="4">
    <source>
        <dbReference type="ARBA" id="ARBA00023163"/>
    </source>
</evidence>
<dbReference type="OrthoDB" id="686354at2759"/>
<dbReference type="RefSeq" id="XP_044371309.1">
    <property type="nucleotide sequence ID" value="XM_044515374.1"/>
</dbReference>
<dbReference type="CDD" id="cd00018">
    <property type="entry name" value="AP2"/>
    <property type="match status" value="1"/>
</dbReference>
<dbReference type="EnsemblPlants" id="TraesCS4B02G299500.1">
    <property type="protein sequence ID" value="TraesCS4B02G299500.1"/>
    <property type="gene ID" value="TraesCS4B02G299500"/>
</dbReference>
<keyword evidence="3" id="KW-0238">DNA-binding</keyword>
<dbReference type="SMR" id="A0A3B6IXA0"/>
<dbReference type="Gramene" id="TraesKAR4B01G0394050.1">
    <property type="protein sequence ID" value="cds.TraesKAR4B01G0394050.1"/>
    <property type="gene ID" value="TraesKAR4B01G0394050"/>
</dbReference>
<dbReference type="PaxDb" id="4565-Traes_4BL_78C84E85A.1"/>
<dbReference type="PANTHER" id="PTHR31190">
    <property type="entry name" value="DNA-BINDING DOMAIN"/>
    <property type="match status" value="1"/>
</dbReference>
<reference evidence="9" key="2">
    <citation type="submission" date="2018-08" db="EMBL/GenBank/DDBJ databases">
        <authorList>
            <person name="Rossello M."/>
        </authorList>
    </citation>
    <scope>NUCLEOTIDE SEQUENCE [LARGE SCALE GENOMIC DNA]</scope>
    <source>
        <strain evidence="9">cv. Chinese Spring</strain>
    </source>
</reference>
<accession>A0A3B6IXA0</accession>
<evidence type="ECO:0000256" key="5">
    <source>
        <dbReference type="ARBA" id="ARBA00023242"/>
    </source>
</evidence>
<proteinExistence type="evidence at transcript level"/>
<dbReference type="PROSITE" id="PS51032">
    <property type="entry name" value="AP2_ERF"/>
    <property type="match status" value="1"/>
</dbReference>
<dbReference type="Gramene" id="TraesLAC4B03G02329200.1">
    <property type="protein sequence ID" value="TraesLAC4B03G02329200.1"/>
    <property type="gene ID" value="TraesLAC4B03G02329200"/>
</dbReference>
<dbReference type="Gramene" id="TraesWEE_scaffold_056365_01G000100.1">
    <property type="protein sequence ID" value="TraesWEE_scaffold_056365_01G000100.1"/>
    <property type="gene ID" value="TraesWEE_scaffold_056365_01G000100"/>
</dbReference>
<evidence type="ECO:0000259" key="7">
    <source>
        <dbReference type="PROSITE" id="PS51032"/>
    </source>
</evidence>
<keyword evidence="4" id="KW-0804">Transcription</keyword>
<dbReference type="STRING" id="4565.A0A3B6IXA0"/>
<keyword evidence="5" id="KW-0539">Nucleus</keyword>
<dbReference type="Gramene" id="TraesARI4B03G02413210.1">
    <property type="protein sequence ID" value="TraesARI4B03G02413210.1"/>
    <property type="gene ID" value="TraesARI4B03G02413210"/>
</dbReference>
<dbReference type="Gramene" id="TraesMAC4B03G02375000.1">
    <property type="protein sequence ID" value="TraesMAC4B03G02375000.1"/>
    <property type="gene ID" value="TraesMAC4B03G02375000"/>
</dbReference>
<organism evidence="9">
    <name type="scientific">Triticum aestivum</name>
    <name type="common">Wheat</name>
    <dbReference type="NCBI Taxonomy" id="4565"/>
    <lineage>
        <taxon>Eukaryota</taxon>
        <taxon>Viridiplantae</taxon>
        <taxon>Streptophyta</taxon>
        <taxon>Embryophyta</taxon>
        <taxon>Tracheophyta</taxon>
        <taxon>Spermatophyta</taxon>
        <taxon>Magnoliopsida</taxon>
        <taxon>Liliopsida</taxon>
        <taxon>Poales</taxon>
        <taxon>Poaceae</taxon>
        <taxon>BOP clade</taxon>
        <taxon>Pooideae</taxon>
        <taxon>Triticodae</taxon>
        <taxon>Triticeae</taxon>
        <taxon>Triticinae</taxon>
        <taxon>Triticum</taxon>
    </lineage>
</organism>
<dbReference type="GO" id="GO:0003677">
    <property type="term" value="F:DNA binding"/>
    <property type="evidence" value="ECO:0007669"/>
    <property type="project" value="UniProtKB-KW"/>
</dbReference>
<feature type="region of interest" description="Disordered" evidence="6">
    <location>
        <begin position="11"/>
        <end position="50"/>
    </location>
</feature>
<protein>
    <submittedName>
        <fullName evidence="8">Ethylene response factor</fullName>
    </submittedName>
</protein>
<comment type="subcellular location">
    <subcellularLocation>
        <location evidence="1">Nucleus</location>
    </subcellularLocation>
</comment>
<dbReference type="PRINTS" id="PR00367">
    <property type="entry name" value="ETHRSPELEMNT"/>
</dbReference>
<dbReference type="InterPro" id="IPR044808">
    <property type="entry name" value="ERF_plant"/>
</dbReference>
<evidence type="ECO:0000313" key="8">
    <source>
        <dbReference type="EMBL" id="QBC40998.1"/>
    </source>
</evidence>
<keyword evidence="10" id="KW-1185">Reference proteome</keyword>
<dbReference type="Gramene" id="TraesSYM4B03G02403350.1">
    <property type="protein sequence ID" value="TraesSYM4B03G02403350.1"/>
    <property type="gene ID" value="TraesSYM4B03G02403350"/>
</dbReference>
<dbReference type="GO" id="GO:0003700">
    <property type="term" value="F:DNA-binding transcription factor activity"/>
    <property type="evidence" value="ECO:0007669"/>
    <property type="project" value="InterPro"/>
</dbReference>
<evidence type="ECO:0000256" key="2">
    <source>
        <dbReference type="ARBA" id="ARBA00023015"/>
    </source>
</evidence>
<dbReference type="FunFam" id="3.30.730.10:FF:000001">
    <property type="entry name" value="Ethylene-responsive transcription factor 2"/>
    <property type="match status" value="1"/>
</dbReference>
<evidence type="ECO:0000256" key="1">
    <source>
        <dbReference type="ARBA" id="ARBA00004123"/>
    </source>
</evidence>
<dbReference type="Gramene" id="TraesLDM4B03G02377070.1">
    <property type="protein sequence ID" value="TraesLDM4B03G02377070.1"/>
    <property type="gene ID" value="TraesLDM4B03G02377070"/>
</dbReference>